<comment type="caution">
    <text evidence="1">The sequence shown here is derived from an EMBL/GenBank/DDBJ whole genome shotgun (WGS) entry which is preliminary data.</text>
</comment>
<keyword evidence="2" id="KW-1185">Reference proteome</keyword>
<dbReference type="EMBL" id="JAEFCI010000502">
    <property type="protein sequence ID" value="KAG5463499.1"/>
    <property type="molecule type" value="Genomic_DNA"/>
</dbReference>
<reference evidence="1 2" key="1">
    <citation type="journal article" name="Sci. Rep.">
        <title>Genome-scale phylogenetic analyses confirm Olpidium as the closest living zoosporic fungus to the non-flagellated, terrestrial fungi.</title>
        <authorList>
            <person name="Chang Y."/>
            <person name="Rochon D."/>
            <person name="Sekimoto S."/>
            <person name="Wang Y."/>
            <person name="Chovatia M."/>
            <person name="Sandor L."/>
            <person name="Salamov A."/>
            <person name="Grigoriev I.V."/>
            <person name="Stajich J.E."/>
            <person name="Spatafora J.W."/>
        </authorList>
    </citation>
    <scope>NUCLEOTIDE SEQUENCE [LARGE SCALE GENOMIC DNA]</scope>
    <source>
        <strain evidence="1">S191</strain>
    </source>
</reference>
<dbReference type="Proteomes" id="UP000673691">
    <property type="component" value="Unassembled WGS sequence"/>
</dbReference>
<accession>A0A8H8A1P0</accession>
<dbReference type="AlphaFoldDB" id="A0A8H8A1P0"/>
<name>A0A8H8A1P0_9FUNG</name>
<sequence length="332" mass="33231">MPPPEVLRAASLPGVASEEGGAAVDARPKLAGLCLTVLMSSTTRTTSGSALSTTRTRLRACCSFSSSSTRARIRSVVMKSTCDLILSIQKYSTVPCSSSILFKAGFVNGLCSPRMNIVADSANFGAEVLCPASEAGQGRRGLNEGLEFWKKTYCSRSTLASSLPPAFPLVPITPGLRPELALAVRADLVVGGGGEDLTGDGGFIGLKARFFFGAASANPPAFSGTAFCAPAGSPSEAAAADALPTQSLPTLSSLKGTGAGSGGGGPDATAAASVICTSASLSSSVQVRLIDGPGGFSLRGRSIGKTSTAADSGSRPRLRVASSAAGSVSAIC</sequence>
<evidence type="ECO:0000313" key="1">
    <source>
        <dbReference type="EMBL" id="KAG5463499.1"/>
    </source>
</evidence>
<evidence type="ECO:0000313" key="2">
    <source>
        <dbReference type="Proteomes" id="UP000673691"/>
    </source>
</evidence>
<organism evidence="1 2">
    <name type="scientific">Olpidium bornovanus</name>
    <dbReference type="NCBI Taxonomy" id="278681"/>
    <lineage>
        <taxon>Eukaryota</taxon>
        <taxon>Fungi</taxon>
        <taxon>Fungi incertae sedis</taxon>
        <taxon>Olpidiomycota</taxon>
        <taxon>Olpidiomycotina</taxon>
        <taxon>Olpidiomycetes</taxon>
        <taxon>Olpidiales</taxon>
        <taxon>Olpidiaceae</taxon>
        <taxon>Olpidium</taxon>
    </lineage>
</organism>
<gene>
    <name evidence="1" type="ORF">BJ554DRAFT_6915</name>
</gene>
<protein>
    <submittedName>
        <fullName evidence="1">Uncharacterized protein</fullName>
    </submittedName>
</protein>
<proteinExistence type="predicted"/>